<feature type="region of interest" description="Disordered" evidence="1">
    <location>
        <begin position="1"/>
        <end position="125"/>
    </location>
</feature>
<dbReference type="EMBL" id="CP141883">
    <property type="protein sequence ID" value="WRT65426.1"/>
    <property type="molecule type" value="Genomic_DNA"/>
</dbReference>
<protein>
    <submittedName>
        <fullName evidence="2">Uncharacterized protein</fullName>
    </submittedName>
</protein>
<organism evidence="2 3">
    <name type="scientific">Kwoniella shivajii</name>
    <dbReference type="NCBI Taxonomy" id="564305"/>
    <lineage>
        <taxon>Eukaryota</taxon>
        <taxon>Fungi</taxon>
        <taxon>Dikarya</taxon>
        <taxon>Basidiomycota</taxon>
        <taxon>Agaricomycotina</taxon>
        <taxon>Tremellomycetes</taxon>
        <taxon>Tremellales</taxon>
        <taxon>Cryptococcaceae</taxon>
        <taxon>Kwoniella</taxon>
    </lineage>
</organism>
<name>A0ABZ1CUK0_9TREE</name>
<feature type="compositionally biased region" description="Basic and acidic residues" evidence="1">
    <location>
        <begin position="105"/>
        <end position="118"/>
    </location>
</feature>
<feature type="compositionally biased region" description="Polar residues" evidence="1">
    <location>
        <begin position="1"/>
        <end position="20"/>
    </location>
</feature>
<evidence type="ECO:0000313" key="2">
    <source>
        <dbReference type="EMBL" id="WRT65426.1"/>
    </source>
</evidence>
<feature type="compositionally biased region" description="Low complexity" evidence="1">
    <location>
        <begin position="22"/>
        <end position="37"/>
    </location>
</feature>
<feature type="compositionally biased region" description="Low complexity" evidence="1">
    <location>
        <begin position="46"/>
        <end position="59"/>
    </location>
</feature>
<dbReference type="GeneID" id="87954500"/>
<evidence type="ECO:0000313" key="3">
    <source>
        <dbReference type="Proteomes" id="UP001329825"/>
    </source>
</evidence>
<accession>A0ABZ1CUK0</accession>
<dbReference type="RefSeq" id="XP_062790166.1">
    <property type="nucleotide sequence ID" value="XM_062934115.1"/>
</dbReference>
<proteinExistence type="predicted"/>
<reference evidence="2 3" key="1">
    <citation type="submission" date="2024-01" db="EMBL/GenBank/DDBJ databases">
        <title>Comparative genomics of Cryptococcus and Kwoniella reveals pathogenesis evolution and contrasting modes of karyotype evolution via chromosome fusion or intercentromeric recombination.</title>
        <authorList>
            <person name="Coelho M.A."/>
            <person name="David-Palma M."/>
            <person name="Shea T."/>
            <person name="Bowers K."/>
            <person name="McGinley-Smith S."/>
            <person name="Mohammad A.W."/>
            <person name="Gnirke A."/>
            <person name="Yurkov A.M."/>
            <person name="Nowrousian M."/>
            <person name="Sun S."/>
            <person name="Cuomo C.A."/>
            <person name="Heitman J."/>
        </authorList>
    </citation>
    <scope>NUCLEOTIDE SEQUENCE [LARGE SCALE GENOMIC DNA]</scope>
    <source>
        <strain evidence="2">CBS 11374</strain>
    </source>
</reference>
<sequence>MGSSSSKAVRKLPTTSSSVLRTKGAATPAAGYGPTSTEGVSPSTPPNGGNPAPNPTTDGQTSQVPPEGKESDPLMEAPNYLEQGLGGETRAPSSQPGAQGGSGLKGDKFSDSTSDKGLARGGMGRVEFSGAKDDAIRRDAMDPQFMNNLSRLGQVKIHDAGEFIPAQAQRTLASRSSHPEFTAATQSYSAPPVNHLTITLLVSLLDRLKSLAPGSDALALYKEFGVDKSVMDDVRKWVNSVSVAETDEIRVEDGEEVREMKAVWVGGLAK</sequence>
<evidence type="ECO:0000256" key="1">
    <source>
        <dbReference type="SAM" id="MobiDB-lite"/>
    </source>
</evidence>
<keyword evidence="3" id="KW-1185">Reference proteome</keyword>
<gene>
    <name evidence="2" type="ORF">IL334_002369</name>
</gene>
<dbReference type="Proteomes" id="UP001329825">
    <property type="component" value="Chromosome 3"/>
</dbReference>